<keyword evidence="3" id="KW-1003">Cell membrane</keyword>
<keyword evidence="2" id="KW-0813">Transport</keyword>
<comment type="subcellular location">
    <subcellularLocation>
        <location evidence="1">Cell membrane</location>
        <topology evidence="1">Multi-pass membrane protein</topology>
    </subcellularLocation>
</comment>
<keyword evidence="7 9" id="KW-1133">Transmembrane helix</keyword>
<evidence type="ECO:0000256" key="7">
    <source>
        <dbReference type="ARBA" id="ARBA00022989"/>
    </source>
</evidence>
<evidence type="ECO:0000256" key="8">
    <source>
        <dbReference type="ARBA" id="ARBA00023136"/>
    </source>
</evidence>
<feature type="transmembrane region" description="Helical" evidence="9">
    <location>
        <begin position="205"/>
        <end position="236"/>
    </location>
</feature>
<organism evidence="10 11">
    <name type="scientific">Lactiplantibacillus modestisalitolerans</name>
    <dbReference type="NCBI Taxonomy" id="1457219"/>
    <lineage>
        <taxon>Bacteria</taxon>
        <taxon>Bacillati</taxon>
        <taxon>Bacillota</taxon>
        <taxon>Bacilli</taxon>
        <taxon>Lactobacillales</taxon>
        <taxon>Lactobacillaceae</taxon>
        <taxon>Lactiplantibacillus</taxon>
    </lineage>
</organism>
<evidence type="ECO:0000256" key="1">
    <source>
        <dbReference type="ARBA" id="ARBA00004651"/>
    </source>
</evidence>
<keyword evidence="5" id="KW-0598">Phosphotransferase system</keyword>
<keyword evidence="11" id="KW-1185">Reference proteome</keyword>
<evidence type="ECO:0000256" key="4">
    <source>
        <dbReference type="ARBA" id="ARBA00022597"/>
    </source>
</evidence>
<reference evidence="10 11" key="1">
    <citation type="submission" date="2024-09" db="EMBL/GenBank/DDBJ databases">
        <authorList>
            <person name="Sun Q."/>
            <person name="Mori K."/>
        </authorList>
    </citation>
    <scope>NUCLEOTIDE SEQUENCE [LARGE SCALE GENOMIC DNA]</scope>
    <source>
        <strain evidence="10 11">TBRC 4576</strain>
    </source>
</reference>
<dbReference type="PANTHER" id="PTHR32502:SF28">
    <property type="entry name" value="PHOSPHOTRANSFERASE SYSTEM SUGAR-SPECIFIC EIIC COMPONENT"/>
    <property type="match status" value="1"/>
</dbReference>
<dbReference type="InterPro" id="IPR004700">
    <property type="entry name" value="PTS_IIC_man"/>
</dbReference>
<name>A0ABV5WU73_9LACO</name>
<comment type="caution">
    <text evidence="10">The sequence shown here is derived from an EMBL/GenBank/DDBJ whole genome shotgun (WGS) entry which is preliminary data.</text>
</comment>
<sequence length="263" mass="27879">MQWWQILLITLYSGFAIYDGNNTTFGTVKPTMAGFFAGLILGDVQTGLVVGGTLNLLVLGVGNFGGSSMPDYMTGALLGTAFAVLSGKGAQFGATLAVPIGLLMIQLDVLARFCNTFLQHRAEKLVKDGKFKSATHMNLYGIIPTSLSRMIPVFLALIFGSQFVQNVVNNLPMWLMNGLKTAGGILPALGIAILLRYLPLKQNVAFLLIGFFLAAFLKVPVIGAAIIGLAMALVAFNHDSKPAQAEAATTGASDDDEGDMEDE</sequence>
<dbReference type="InterPro" id="IPR050303">
    <property type="entry name" value="GatZ_KbaZ_carbometab"/>
</dbReference>
<proteinExistence type="predicted"/>
<dbReference type="Proteomes" id="UP001589691">
    <property type="component" value="Unassembled WGS sequence"/>
</dbReference>
<evidence type="ECO:0000256" key="5">
    <source>
        <dbReference type="ARBA" id="ARBA00022683"/>
    </source>
</evidence>
<evidence type="ECO:0000313" key="10">
    <source>
        <dbReference type="EMBL" id="MFB9769261.1"/>
    </source>
</evidence>
<feature type="transmembrane region" description="Helical" evidence="9">
    <location>
        <begin position="179"/>
        <end position="198"/>
    </location>
</feature>
<evidence type="ECO:0000313" key="11">
    <source>
        <dbReference type="Proteomes" id="UP001589691"/>
    </source>
</evidence>
<evidence type="ECO:0000256" key="9">
    <source>
        <dbReference type="SAM" id="Phobius"/>
    </source>
</evidence>
<dbReference type="EMBL" id="JBHLZY010000010">
    <property type="protein sequence ID" value="MFB9769261.1"/>
    <property type="molecule type" value="Genomic_DNA"/>
</dbReference>
<accession>A0ABV5WU73</accession>
<evidence type="ECO:0000256" key="6">
    <source>
        <dbReference type="ARBA" id="ARBA00022692"/>
    </source>
</evidence>
<feature type="transmembrane region" description="Helical" evidence="9">
    <location>
        <begin position="139"/>
        <end position="159"/>
    </location>
</feature>
<keyword evidence="8 9" id="KW-0472">Membrane</keyword>
<protein>
    <submittedName>
        <fullName evidence="10">PTS mannose/fructose/sorbose/N-acetylgalactosamine transporter subunit IIC</fullName>
    </submittedName>
</protein>
<feature type="transmembrane region" description="Helical" evidence="9">
    <location>
        <begin position="32"/>
        <end position="60"/>
    </location>
</feature>
<dbReference type="PROSITE" id="PS51106">
    <property type="entry name" value="PTS_EIIC_TYPE_4"/>
    <property type="match status" value="1"/>
</dbReference>
<dbReference type="PANTHER" id="PTHR32502">
    <property type="entry name" value="N-ACETYLGALACTOSAMINE PERMEASE II COMPONENT-RELATED"/>
    <property type="match status" value="1"/>
</dbReference>
<evidence type="ECO:0000256" key="3">
    <source>
        <dbReference type="ARBA" id="ARBA00022475"/>
    </source>
</evidence>
<dbReference type="RefSeq" id="WP_137642592.1">
    <property type="nucleotide sequence ID" value="NZ_BJEA01000009.1"/>
</dbReference>
<gene>
    <name evidence="10" type="ORF">ACFFLI_05125</name>
</gene>
<dbReference type="Pfam" id="PF03609">
    <property type="entry name" value="EII-Sor"/>
    <property type="match status" value="1"/>
</dbReference>
<evidence type="ECO:0000256" key="2">
    <source>
        <dbReference type="ARBA" id="ARBA00022448"/>
    </source>
</evidence>
<keyword evidence="6 9" id="KW-0812">Transmembrane</keyword>
<keyword evidence="4" id="KW-0762">Sugar transport</keyword>
<feature type="transmembrane region" description="Helical" evidence="9">
    <location>
        <begin position="96"/>
        <end position="118"/>
    </location>
</feature>